<dbReference type="AlphaFoldDB" id="A0A843WPZ3"/>
<gene>
    <name evidence="2" type="ORF">Taro_042886</name>
</gene>
<dbReference type="EMBL" id="NMUH01004545">
    <property type="protein sequence ID" value="MQM09997.1"/>
    <property type="molecule type" value="Genomic_DNA"/>
</dbReference>
<evidence type="ECO:0000313" key="3">
    <source>
        <dbReference type="Proteomes" id="UP000652761"/>
    </source>
</evidence>
<accession>A0A843WPZ3</accession>
<evidence type="ECO:0000256" key="1">
    <source>
        <dbReference type="SAM" id="MobiDB-lite"/>
    </source>
</evidence>
<evidence type="ECO:0000313" key="2">
    <source>
        <dbReference type="EMBL" id="MQM09997.1"/>
    </source>
</evidence>
<feature type="non-terminal residue" evidence="2">
    <location>
        <position position="1"/>
    </location>
</feature>
<protein>
    <submittedName>
        <fullName evidence="2">Uncharacterized protein</fullName>
    </submittedName>
</protein>
<name>A0A843WPZ3_COLES</name>
<keyword evidence="3" id="KW-1185">Reference proteome</keyword>
<feature type="region of interest" description="Disordered" evidence="1">
    <location>
        <begin position="54"/>
        <end position="74"/>
    </location>
</feature>
<organism evidence="2 3">
    <name type="scientific">Colocasia esculenta</name>
    <name type="common">Wild taro</name>
    <name type="synonym">Arum esculentum</name>
    <dbReference type="NCBI Taxonomy" id="4460"/>
    <lineage>
        <taxon>Eukaryota</taxon>
        <taxon>Viridiplantae</taxon>
        <taxon>Streptophyta</taxon>
        <taxon>Embryophyta</taxon>
        <taxon>Tracheophyta</taxon>
        <taxon>Spermatophyta</taxon>
        <taxon>Magnoliopsida</taxon>
        <taxon>Liliopsida</taxon>
        <taxon>Araceae</taxon>
        <taxon>Aroideae</taxon>
        <taxon>Colocasieae</taxon>
        <taxon>Colocasia</taxon>
    </lineage>
</organism>
<comment type="caution">
    <text evidence="2">The sequence shown here is derived from an EMBL/GenBank/DDBJ whole genome shotgun (WGS) entry which is preliminary data.</text>
</comment>
<reference evidence="2" key="1">
    <citation type="submission" date="2017-07" db="EMBL/GenBank/DDBJ databases">
        <title>Taro Niue Genome Assembly and Annotation.</title>
        <authorList>
            <person name="Atibalentja N."/>
            <person name="Keating K."/>
            <person name="Fields C.J."/>
        </authorList>
    </citation>
    <scope>NUCLEOTIDE SEQUENCE</scope>
    <source>
        <strain evidence="2">Niue_2</strain>
        <tissue evidence="2">Leaf</tissue>
    </source>
</reference>
<dbReference type="Proteomes" id="UP000652761">
    <property type="component" value="Unassembled WGS sequence"/>
</dbReference>
<sequence length="74" mass="8807">EGLITKVDFKYFDRVQVQQEQRFEEEYNFKFFNGYEVNKTDVLKKNATPTLRRKIKSNTSLHLQEEAPSTCKTT</sequence>
<proteinExistence type="predicted"/>